<dbReference type="PANTHER" id="PTHR10578:SF107">
    <property type="entry name" value="2-HYDROXYACID OXIDASE 1"/>
    <property type="match status" value="1"/>
</dbReference>
<evidence type="ECO:0000259" key="4">
    <source>
        <dbReference type="Pfam" id="PF01070"/>
    </source>
</evidence>
<dbReference type="InterPro" id="IPR013785">
    <property type="entry name" value="Aldolase_TIM"/>
</dbReference>
<dbReference type="AlphaFoldDB" id="A0A2A2LHM4"/>
<dbReference type="OrthoDB" id="25826at2759"/>
<accession>A0A2A2LHM4</accession>
<keyword evidence="3" id="KW-0288">FMN</keyword>
<dbReference type="Pfam" id="PF01070">
    <property type="entry name" value="FMN_dh"/>
    <property type="match status" value="1"/>
</dbReference>
<gene>
    <name evidence="5" type="ORF">WR25_24886</name>
</gene>
<evidence type="ECO:0000313" key="5">
    <source>
        <dbReference type="EMBL" id="PAV85702.1"/>
    </source>
</evidence>
<keyword evidence="6" id="KW-1185">Reference proteome</keyword>
<evidence type="ECO:0000313" key="6">
    <source>
        <dbReference type="Proteomes" id="UP000218231"/>
    </source>
</evidence>
<evidence type="ECO:0000256" key="3">
    <source>
        <dbReference type="ARBA" id="ARBA00022643"/>
    </source>
</evidence>
<comment type="caution">
    <text evidence="5">The sequence shown here is derived from an EMBL/GenBank/DDBJ whole genome shotgun (WGS) entry which is preliminary data.</text>
</comment>
<dbReference type="InterPro" id="IPR000262">
    <property type="entry name" value="FMN-dep_DH"/>
</dbReference>
<reference evidence="5 6" key="1">
    <citation type="journal article" date="2017" name="Curr. Biol.">
        <title>Genome architecture and evolution of a unichromosomal asexual nematode.</title>
        <authorList>
            <person name="Fradin H."/>
            <person name="Zegar C."/>
            <person name="Gutwein M."/>
            <person name="Lucas J."/>
            <person name="Kovtun M."/>
            <person name="Corcoran D."/>
            <person name="Baugh L.R."/>
            <person name="Kiontke K."/>
            <person name="Gunsalus K."/>
            <person name="Fitch D.H."/>
            <person name="Piano F."/>
        </authorList>
    </citation>
    <scope>NUCLEOTIDE SEQUENCE [LARGE SCALE GENOMIC DNA]</scope>
    <source>
        <strain evidence="5">PF1309</strain>
    </source>
</reference>
<comment type="cofactor">
    <cofactor evidence="1">
        <name>FMN</name>
        <dbReference type="ChEBI" id="CHEBI:58210"/>
    </cofactor>
</comment>
<dbReference type="GO" id="GO:0016491">
    <property type="term" value="F:oxidoreductase activity"/>
    <property type="evidence" value="ECO:0007669"/>
    <property type="project" value="InterPro"/>
</dbReference>
<evidence type="ECO:0000256" key="1">
    <source>
        <dbReference type="ARBA" id="ARBA00001917"/>
    </source>
</evidence>
<name>A0A2A2LHM4_9BILA</name>
<sequence length="69" mass="7569">MSLGAVGTFVGRPVLWALSVNGADGVQNMLNILGTEFSSSMKLTGMHSIAEFQADKELTMYKNDLYRVR</sequence>
<proteinExistence type="predicted"/>
<protein>
    <recommendedName>
        <fullName evidence="4">FMN-dependent dehydrogenase domain-containing protein</fullName>
    </recommendedName>
</protein>
<dbReference type="Gene3D" id="3.20.20.70">
    <property type="entry name" value="Aldolase class I"/>
    <property type="match status" value="1"/>
</dbReference>
<organism evidence="5 6">
    <name type="scientific">Diploscapter pachys</name>
    <dbReference type="NCBI Taxonomy" id="2018661"/>
    <lineage>
        <taxon>Eukaryota</taxon>
        <taxon>Metazoa</taxon>
        <taxon>Ecdysozoa</taxon>
        <taxon>Nematoda</taxon>
        <taxon>Chromadorea</taxon>
        <taxon>Rhabditida</taxon>
        <taxon>Rhabditina</taxon>
        <taxon>Rhabditomorpha</taxon>
        <taxon>Rhabditoidea</taxon>
        <taxon>Rhabditidae</taxon>
        <taxon>Diploscapter</taxon>
    </lineage>
</organism>
<dbReference type="EMBL" id="LIAE01006746">
    <property type="protein sequence ID" value="PAV85702.1"/>
    <property type="molecule type" value="Genomic_DNA"/>
</dbReference>
<keyword evidence="2" id="KW-0285">Flavoprotein</keyword>
<dbReference type="STRING" id="2018661.A0A2A2LHM4"/>
<evidence type="ECO:0000256" key="2">
    <source>
        <dbReference type="ARBA" id="ARBA00022630"/>
    </source>
</evidence>
<dbReference type="Proteomes" id="UP000218231">
    <property type="component" value="Unassembled WGS sequence"/>
</dbReference>
<dbReference type="PANTHER" id="PTHR10578">
    <property type="entry name" value="S -2-HYDROXY-ACID OXIDASE-RELATED"/>
    <property type="match status" value="1"/>
</dbReference>
<feature type="domain" description="FMN-dependent dehydrogenase" evidence="4">
    <location>
        <begin position="2"/>
        <end position="55"/>
    </location>
</feature>
<dbReference type="SUPFAM" id="SSF51395">
    <property type="entry name" value="FMN-linked oxidoreductases"/>
    <property type="match status" value="1"/>
</dbReference>